<feature type="coiled-coil region" evidence="1">
    <location>
        <begin position="482"/>
        <end position="539"/>
    </location>
</feature>
<evidence type="ECO:0000313" key="4">
    <source>
        <dbReference type="Proteomes" id="UP000029857"/>
    </source>
</evidence>
<dbReference type="Pfam" id="PF16510">
    <property type="entry name" value="P22_portal"/>
    <property type="match status" value="2"/>
</dbReference>
<feature type="compositionally biased region" description="Basic and acidic residues" evidence="2">
    <location>
        <begin position="567"/>
        <end position="597"/>
    </location>
</feature>
<dbReference type="Proteomes" id="UP000029857">
    <property type="component" value="Unassembled WGS sequence"/>
</dbReference>
<accession>A0A099V5K1</accession>
<keyword evidence="1" id="KW-0175">Coiled coil</keyword>
<sequence length="615" mass="71125">MKTITQLTEIFNADKDANTKSLLEYKEAVKYYHGQQLPQEALATLAERRQAPIIENIYKMIVNKILGYKIQSTQEVRVYGRTETTRQKADLLQEIIRSFNQSKVYDREIHLRDRDLLFGMGVLELWVTKDRDKNNKITLKHIPTESFIVDKFSTDLNALDSTRFHKILNINEAQSLALDIKVDFEIDKNDKRAMIIESWIKEGGAWNRYLWHTKGHIYKYEEKPFKNGAHPFVVSKFQQDHNFIWYGIFRDLKPIQDYINIAENRMANMLGGSVKAFVEESAIIDLEDFSDKIADDNVVIRVRDQALRENKIHFIEHNAQITQLTQKTNEKRNLAKILSGLNEEALGMATNRQSGVAIAQRRDAGLMGLQNYVMQSDISDRILYEKFIDLVQYYYTKPQLFRITDEKNITRYFEINTNESNTIEVGEYDLIYTTQLKQTGREERFAHWAEIIKTISQMRPDIVTSLLPIMLKDTDSSVVTDVQEVLAQSEQTQQQNAEAQAQKAQQQEQTQLAQLQAQIRELEAKALKLEAQAQLTMQLAQAQSKEMQQMQNTSHLNGNKDVFTSSKQDKAGGGHDNKGQDDKSNQQDKQSKNDKANQELNKAKKQLQLSISDMR</sequence>
<dbReference type="AlphaFoldDB" id="A0A099V5K1"/>
<feature type="region of interest" description="Disordered" evidence="2">
    <location>
        <begin position="546"/>
        <end position="615"/>
    </location>
</feature>
<evidence type="ECO:0000256" key="2">
    <source>
        <dbReference type="SAM" id="MobiDB-lite"/>
    </source>
</evidence>
<name>A0A099V5K1_9HELI</name>
<reference evidence="3 4" key="1">
    <citation type="journal article" date="2014" name="Genome Announc.">
        <title>Draft genome sequences of eight enterohepatic helicobacter species isolated from both laboratory and wild rodents.</title>
        <authorList>
            <person name="Sheh A."/>
            <person name="Shen Z."/>
            <person name="Fox J.G."/>
        </authorList>
    </citation>
    <scope>NUCLEOTIDE SEQUENCE [LARGE SCALE GENOMIC DNA]</scope>
    <source>
        <strain evidence="3 4">ATCC 49320</strain>
    </source>
</reference>
<proteinExistence type="predicted"/>
<organism evidence="3 4">
    <name type="scientific">Helicobacter bilis</name>
    <dbReference type="NCBI Taxonomy" id="37372"/>
    <lineage>
        <taxon>Bacteria</taxon>
        <taxon>Pseudomonadati</taxon>
        <taxon>Campylobacterota</taxon>
        <taxon>Epsilonproteobacteria</taxon>
        <taxon>Campylobacterales</taxon>
        <taxon>Helicobacteraceae</taxon>
        <taxon>Helicobacter</taxon>
    </lineage>
</organism>
<dbReference type="EMBL" id="JRPJ02000071">
    <property type="protein sequence ID" value="TLE07865.1"/>
    <property type="molecule type" value="Genomic_DNA"/>
</dbReference>
<evidence type="ECO:0008006" key="5">
    <source>
        <dbReference type="Google" id="ProtNLM"/>
    </source>
</evidence>
<evidence type="ECO:0000313" key="3">
    <source>
        <dbReference type="EMBL" id="TLE07865.1"/>
    </source>
</evidence>
<dbReference type="RefSeq" id="WP_034580170.1">
    <property type="nucleotide sequence ID" value="NZ_FZMS01000062.1"/>
</dbReference>
<comment type="caution">
    <text evidence="3">The sequence shown here is derived from an EMBL/GenBank/DDBJ whole genome shotgun (WGS) entry which is preliminary data.</text>
</comment>
<protein>
    <recommendedName>
        <fullName evidence="5">Portal protein</fullName>
    </recommendedName>
</protein>
<evidence type="ECO:0000256" key="1">
    <source>
        <dbReference type="SAM" id="Coils"/>
    </source>
</evidence>
<feature type="compositionally biased region" description="Polar residues" evidence="2">
    <location>
        <begin position="546"/>
        <end position="566"/>
    </location>
</feature>
<gene>
    <name evidence="3" type="ORF">LS79_010955</name>
</gene>
<dbReference type="InterPro" id="IPR032427">
    <property type="entry name" value="P22_portal"/>
</dbReference>